<sequence length="126" mass="14036">MTPTFYSSNPATLKQKTFCNSGSDRVQYGREIGNTGQYQQNGELATIVARYDLTIDAKSTGYCSDIVGWPHVMIASTTTSLKTSRTISVISTHQSVCKNDPMTCQYWLLKQFDMQDAGLISTQARY</sequence>
<dbReference type="EMBL" id="JACOGG010000041">
    <property type="protein sequence ID" value="MBC3937227.1"/>
    <property type="molecule type" value="Genomic_DNA"/>
</dbReference>
<name>A0A923I638_9BURK</name>
<organism evidence="1 2">
    <name type="scientific">Undibacterium rugosum</name>
    <dbReference type="NCBI Taxonomy" id="2762291"/>
    <lineage>
        <taxon>Bacteria</taxon>
        <taxon>Pseudomonadati</taxon>
        <taxon>Pseudomonadota</taxon>
        <taxon>Betaproteobacteria</taxon>
        <taxon>Burkholderiales</taxon>
        <taxon>Oxalobacteraceae</taxon>
        <taxon>Undibacterium</taxon>
    </lineage>
</organism>
<keyword evidence="2" id="KW-1185">Reference proteome</keyword>
<dbReference type="RefSeq" id="WP_186882706.1">
    <property type="nucleotide sequence ID" value="NZ_JACOGG010000041.1"/>
</dbReference>
<evidence type="ECO:0000313" key="2">
    <source>
        <dbReference type="Proteomes" id="UP000612361"/>
    </source>
</evidence>
<dbReference type="Proteomes" id="UP000612361">
    <property type="component" value="Unassembled WGS sequence"/>
</dbReference>
<proteinExistence type="predicted"/>
<comment type="caution">
    <text evidence="1">The sequence shown here is derived from an EMBL/GenBank/DDBJ whole genome shotgun (WGS) entry which is preliminary data.</text>
</comment>
<dbReference type="AlphaFoldDB" id="A0A923I638"/>
<gene>
    <name evidence="1" type="ORF">H8K47_17880</name>
</gene>
<protein>
    <submittedName>
        <fullName evidence="1">Uncharacterized protein</fullName>
    </submittedName>
</protein>
<accession>A0A923I638</accession>
<reference evidence="1" key="1">
    <citation type="submission" date="2020-08" db="EMBL/GenBank/DDBJ databases">
        <title>Novel species isolated from subtropical streams in China.</title>
        <authorList>
            <person name="Lu H."/>
        </authorList>
    </citation>
    <scope>NUCLEOTIDE SEQUENCE</scope>
    <source>
        <strain evidence="1">CY7W</strain>
    </source>
</reference>
<evidence type="ECO:0000313" key="1">
    <source>
        <dbReference type="EMBL" id="MBC3937227.1"/>
    </source>
</evidence>